<protein>
    <submittedName>
        <fullName evidence="1">Uncharacterized protein</fullName>
    </submittedName>
</protein>
<evidence type="ECO:0000313" key="2">
    <source>
        <dbReference type="Proteomes" id="UP001489719"/>
    </source>
</evidence>
<gene>
    <name evidence="1" type="ORF">V1517DRAFT_312757</name>
</gene>
<organism evidence="1 2">
    <name type="scientific">Lipomyces orientalis</name>
    <dbReference type="NCBI Taxonomy" id="1233043"/>
    <lineage>
        <taxon>Eukaryota</taxon>
        <taxon>Fungi</taxon>
        <taxon>Dikarya</taxon>
        <taxon>Ascomycota</taxon>
        <taxon>Saccharomycotina</taxon>
        <taxon>Lipomycetes</taxon>
        <taxon>Lipomycetales</taxon>
        <taxon>Lipomycetaceae</taxon>
        <taxon>Lipomyces</taxon>
    </lineage>
</organism>
<dbReference type="Proteomes" id="UP001489719">
    <property type="component" value="Unassembled WGS sequence"/>
</dbReference>
<keyword evidence="2" id="KW-1185">Reference proteome</keyword>
<sequence>MGTSCAPAFTNLYLAILESKFNLPLGYSRYIDDIFLVSETRDWEKLRITDRLDPSLKVNWITSPSEIDYLDTVVYPVYTRTLVYRLYTKTRVKSTQTFQYLLWRSAHPPQYKLPGKLKSFAIG</sequence>
<name>A0ACC3TZH8_9ASCO</name>
<accession>A0ACC3TZH8</accession>
<proteinExistence type="predicted"/>
<evidence type="ECO:0000313" key="1">
    <source>
        <dbReference type="EMBL" id="KAK9326112.1"/>
    </source>
</evidence>
<reference evidence="2" key="1">
    <citation type="journal article" date="2024" name="Front. Bioeng. Biotechnol.">
        <title>Genome-scale model development and genomic sequencing of the oleaginous clade Lipomyces.</title>
        <authorList>
            <person name="Czajka J.J."/>
            <person name="Han Y."/>
            <person name="Kim J."/>
            <person name="Mondo S.J."/>
            <person name="Hofstad B.A."/>
            <person name="Robles A."/>
            <person name="Haridas S."/>
            <person name="Riley R."/>
            <person name="LaButti K."/>
            <person name="Pangilinan J."/>
            <person name="Andreopoulos W."/>
            <person name="Lipzen A."/>
            <person name="Yan J."/>
            <person name="Wang M."/>
            <person name="Ng V."/>
            <person name="Grigoriev I.V."/>
            <person name="Spatafora J.W."/>
            <person name="Magnuson J.K."/>
            <person name="Baker S.E."/>
            <person name="Pomraning K.R."/>
        </authorList>
    </citation>
    <scope>NUCLEOTIDE SEQUENCE [LARGE SCALE GENOMIC DNA]</scope>
    <source>
        <strain evidence="2">CBS 10300</strain>
    </source>
</reference>
<comment type="caution">
    <text evidence="1">The sequence shown here is derived from an EMBL/GenBank/DDBJ whole genome shotgun (WGS) entry which is preliminary data.</text>
</comment>
<dbReference type="EMBL" id="MU970036">
    <property type="protein sequence ID" value="KAK9326112.1"/>
    <property type="molecule type" value="Genomic_DNA"/>
</dbReference>